<dbReference type="Pfam" id="PF12710">
    <property type="entry name" value="HAD"/>
    <property type="match status" value="1"/>
</dbReference>
<evidence type="ECO:0000256" key="1">
    <source>
        <dbReference type="ARBA" id="ARBA00009184"/>
    </source>
</evidence>
<keyword evidence="2" id="KW-0479">Metal-binding</keyword>
<dbReference type="SUPFAM" id="SSF56784">
    <property type="entry name" value="HAD-like"/>
    <property type="match status" value="1"/>
</dbReference>
<dbReference type="Gene3D" id="3.40.50.1000">
    <property type="entry name" value="HAD superfamily/HAD-like"/>
    <property type="match status" value="1"/>
</dbReference>
<dbReference type="EMBL" id="JBITDC010000003">
    <property type="protein sequence ID" value="MFI5674896.1"/>
    <property type="molecule type" value="Genomic_DNA"/>
</dbReference>
<dbReference type="CDD" id="cd00688">
    <property type="entry name" value="ISOPREN_C2_like"/>
    <property type="match status" value="1"/>
</dbReference>
<evidence type="ECO:0000256" key="4">
    <source>
        <dbReference type="ARBA" id="ARBA00022842"/>
    </source>
</evidence>
<dbReference type="InterPro" id="IPR050582">
    <property type="entry name" value="HAD-like_SerB"/>
</dbReference>
<dbReference type="PANTHER" id="PTHR43344:SF13">
    <property type="entry name" value="PHOSPHATASE RV3661-RELATED"/>
    <property type="match status" value="1"/>
</dbReference>
<evidence type="ECO:0000313" key="6">
    <source>
        <dbReference type="Proteomes" id="UP001612415"/>
    </source>
</evidence>
<evidence type="ECO:0000313" key="5">
    <source>
        <dbReference type="EMBL" id="MFI5674896.1"/>
    </source>
</evidence>
<dbReference type="Proteomes" id="UP001612415">
    <property type="component" value="Unassembled WGS sequence"/>
</dbReference>
<organism evidence="5 6">
    <name type="scientific">Streptomyces cellulosae</name>
    <dbReference type="NCBI Taxonomy" id="1968"/>
    <lineage>
        <taxon>Bacteria</taxon>
        <taxon>Bacillati</taxon>
        <taxon>Actinomycetota</taxon>
        <taxon>Actinomycetes</taxon>
        <taxon>Kitasatosporales</taxon>
        <taxon>Streptomycetaceae</taxon>
        <taxon>Streptomyces</taxon>
    </lineage>
</organism>
<dbReference type="RefSeq" id="WP_398655778.1">
    <property type="nucleotide sequence ID" value="NZ_JBITDC010000003.1"/>
</dbReference>
<proteinExistence type="inferred from homology"/>
<gene>
    <name evidence="5" type="ORF">ACIA8P_09555</name>
</gene>
<keyword evidence="4" id="KW-0460">Magnesium</keyword>
<name>A0ABW7XYD0_STRCE</name>
<keyword evidence="6" id="KW-1185">Reference proteome</keyword>
<comment type="similarity">
    <text evidence="1">Belongs to the HAD-like hydrolase superfamily. SerB family.</text>
</comment>
<accession>A0ABW7XYD0</accession>
<evidence type="ECO:0000256" key="3">
    <source>
        <dbReference type="ARBA" id="ARBA00022801"/>
    </source>
</evidence>
<dbReference type="InterPro" id="IPR023214">
    <property type="entry name" value="HAD_sf"/>
</dbReference>
<reference evidence="5 6" key="1">
    <citation type="submission" date="2024-10" db="EMBL/GenBank/DDBJ databases">
        <title>The Natural Products Discovery Center: Release of the First 8490 Sequenced Strains for Exploring Actinobacteria Biosynthetic Diversity.</title>
        <authorList>
            <person name="Kalkreuter E."/>
            <person name="Kautsar S.A."/>
            <person name="Yang D."/>
            <person name="Bader C.D."/>
            <person name="Teijaro C.N."/>
            <person name="Fluegel L."/>
            <person name="Davis C.M."/>
            <person name="Simpson J.R."/>
            <person name="Lauterbach L."/>
            <person name="Steele A.D."/>
            <person name="Gui C."/>
            <person name="Meng S."/>
            <person name="Li G."/>
            <person name="Viehrig K."/>
            <person name="Ye F."/>
            <person name="Su P."/>
            <person name="Kiefer A.F."/>
            <person name="Nichols A."/>
            <person name="Cepeda A.J."/>
            <person name="Yan W."/>
            <person name="Fan B."/>
            <person name="Jiang Y."/>
            <person name="Adhikari A."/>
            <person name="Zheng C.-J."/>
            <person name="Schuster L."/>
            <person name="Cowan T.M."/>
            <person name="Smanski M.J."/>
            <person name="Chevrette M.G."/>
            <person name="De Carvalho L.P.S."/>
            <person name="Shen B."/>
        </authorList>
    </citation>
    <scope>NUCLEOTIDE SEQUENCE [LARGE SCALE GENOMIC DNA]</scope>
    <source>
        <strain evidence="5 6">NPDC051599</strain>
    </source>
</reference>
<sequence>MRIAVLDVDGTLIAGTLAGPLPTMLAEARLVPRDRLERLRRAQSAANAEDPRAAARMNELFASMLTDVACRAVSAVTARLWARQRARLFTFAKPLVAMLKDAGHVPLLISGGPQELVAHLAAELDVTLFRGTQFEAADGLFTGRVAWAVADGKDRAAQDLTGTRIDWPGSLAVGNSLGDVSSLSRVGRPVVFEPSPALRALAARRSWPVCDRTSLLTHLRDQAALPMAPPARARHVSPARRAAPATPVGSAIRRLTERLSAQVGGQGAVTGECRGRVTESALMLTLLRRRTALPGVQSRLHAYLSHSRTTADAFDAAVIDATLHGIPASDRHRLIEQTFAGAAQHSSDRKKLALEAILAVVGPEPFHVDAPSHAFEHHNEATWTRLRQMAIHHLHVPDPVAPELTARLLRLTERGQVRGIIEGNVFAHLFALLSLQRTVPDHRVIHDGITVLAEAVREDGGMPFITSEEVFCTATAGLSLARAGADRHLLYAMADYVAAQQADDGGWAYAQGVVQTDVDTTTHALAFLHMVDPERYRTPVHAARQNLTSHLGEDGGMPTYLPGQPSEPTMTANTITALQPFHFAHTPLLERATRHLLDAQKADGTFERSWSLSEANAMLRALNALTLGRRHNPSSHQGRLGPAIESIQQRLLVTANPDGGWGQIPGEDSDPMSTAYTLTALAPTHRTHPTVRSGLHYLLGEQNPDGGYTSPSDQAAPRPLRYTIPVLTDIFVLLALTHHA</sequence>
<evidence type="ECO:0000256" key="2">
    <source>
        <dbReference type="ARBA" id="ARBA00022723"/>
    </source>
</evidence>
<dbReference type="PANTHER" id="PTHR43344">
    <property type="entry name" value="PHOSPHOSERINE PHOSPHATASE"/>
    <property type="match status" value="1"/>
</dbReference>
<protein>
    <submittedName>
        <fullName evidence="5">Haloacid dehalogenase-like hydrolase</fullName>
    </submittedName>
</protein>
<dbReference type="InterPro" id="IPR036412">
    <property type="entry name" value="HAD-like_sf"/>
</dbReference>
<dbReference type="InterPro" id="IPR008930">
    <property type="entry name" value="Terpenoid_cyclase/PrenylTrfase"/>
</dbReference>
<keyword evidence="3" id="KW-0378">Hydrolase</keyword>
<comment type="caution">
    <text evidence="5">The sequence shown here is derived from an EMBL/GenBank/DDBJ whole genome shotgun (WGS) entry which is preliminary data.</text>
</comment>
<dbReference type="SUPFAM" id="SSF48239">
    <property type="entry name" value="Terpenoid cyclases/Protein prenyltransferases"/>
    <property type="match status" value="1"/>
</dbReference>
<dbReference type="Gene3D" id="1.20.1440.100">
    <property type="entry name" value="SG protein - dephosphorylation function"/>
    <property type="match status" value="1"/>
</dbReference>
<dbReference type="Gene3D" id="1.50.10.20">
    <property type="match status" value="1"/>
</dbReference>